<accession>A0A0F9BGX6</accession>
<name>A0A0F9BGX6_9ZZZZ</name>
<organism evidence="1">
    <name type="scientific">marine sediment metagenome</name>
    <dbReference type="NCBI Taxonomy" id="412755"/>
    <lineage>
        <taxon>unclassified sequences</taxon>
        <taxon>metagenomes</taxon>
        <taxon>ecological metagenomes</taxon>
    </lineage>
</organism>
<gene>
    <name evidence="1" type="ORF">LCGC14_2529510</name>
</gene>
<comment type="caution">
    <text evidence="1">The sequence shown here is derived from an EMBL/GenBank/DDBJ whole genome shotgun (WGS) entry which is preliminary data.</text>
</comment>
<dbReference type="EMBL" id="LAZR01041011">
    <property type="protein sequence ID" value="KKL13067.1"/>
    <property type="molecule type" value="Genomic_DNA"/>
</dbReference>
<dbReference type="AlphaFoldDB" id="A0A0F9BGX6"/>
<reference evidence="1" key="1">
    <citation type="journal article" date="2015" name="Nature">
        <title>Complex archaea that bridge the gap between prokaryotes and eukaryotes.</title>
        <authorList>
            <person name="Spang A."/>
            <person name="Saw J.H."/>
            <person name="Jorgensen S.L."/>
            <person name="Zaremba-Niedzwiedzka K."/>
            <person name="Martijn J."/>
            <person name="Lind A.E."/>
            <person name="van Eijk R."/>
            <person name="Schleper C."/>
            <person name="Guy L."/>
            <person name="Ettema T.J."/>
        </authorList>
    </citation>
    <scope>NUCLEOTIDE SEQUENCE</scope>
</reference>
<proteinExistence type="predicted"/>
<protein>
    <submittedName>
        <fullName evidence="1">Uncharacterized protein</fullName>
    </submittedName>
</protein>
<evidence type="ECO:0000313" key="1">
    <source>
        <dbReference type="EMBL" id="KKL13067.1"/>
    </source>
</evidence>
<sequence>MTQATIKKTFTAEYLPWNCRGMGAGYAPARYGVFVDGTAIGYIWKDNDAWLVARLNHKTAAHFPQYAGGLKAAKVWAIDNAADLSLNQEGS</sequence>